<dbReference type="AlphaFoldDB" id="A0A1X7TGW5"/>
<name>A0A1X7TGW5_AMPQE</name>
<dbReference type="PANTHER" id="PTHR47642">
    <property type="entry name" value="ATP-DEPENDENT DNA HELICASE"/>
    <property type="match status" value="1"/>
</dbReference>
<dbReference type="InterPro" id="IPR051055">
    <property type="entry name" value="PIF1_helicase"/>
</dbReference>
<dbReference type="EnsemblMetazoa" id="Aqu2.1.13695_001">
    <property type="protein sequence ID" value="Aqu2.1.13695_001"/>
    <property type="gene ID" value="Aqu2.1.13695"/>
</dbReference>
<evidence type="ECO:0000313" key="1">
    <source>
        <dbReference type="EnsemblMetazoa" id="Aqu2.1.13695_001"/>
    </source>
</evidence>
<dbReference type="OrthoDB" id="416437at2759"/>
<dbReference type="CDD" id="cd18809">
    <property type="entry name" value="SF1_C_RecD"/>
    <property type="match status" value="1"/>
</dbReference>
<reference evidence="1" key="1">
    <citation type="submission" date="2017-05" db="UniProtKB">
        <authorList>
            <consortium name="EnsemblMetazoa"/>
        </authorList>
    </citation>
    <scope>IDENTIFICATION</scope>
</reference>
<evidence type="ECO:0008006" key="2">
    <source>
        <dbReference type="Google" id="ProtNLM"/>
    </source>
</evidence>
<dbReference type="InParanoid" id="A0A1X7TGW5"/>
<proteinExistence type="predicted"/>
<dbReference type="Gene3D" id="3.40.50.300">
    <property type="entry name" value="P-loop containing nucleotide triphosphate hydrolases"/>
    <property type="match status" value="1"/>
</dbReference>
<sequence length="232" mass="25943">MGAVNIWRDTVTYDELTINERQKTDQKFSEMLDKVRRGFPDDKTLATLSERVFSTPIEKKFKILQQGGNAPVCLFPKVDMCKEFNETMLANLPSPTVKIRATNLIDGTGNIHGLVNGALGTVQAISETRITVNFDRITDPCEIEKVKRKFMVMKNVFVYRSQFPLILAFAVTIHKCQGLSLDNAIIDLSENVFSAGMAYVALSRVRTLSGVHLTCFNPKSLMVSSCSIKEIN</sequence>
<dbReference type="SUPFAM" id="SSF52540">
    <property type="entry name" value="P-loop containing nucleoside triphosphate hydrolases"/>
    <property type="match status" value="1"/>
</dbReference>
<dbReference type="PANTHER" id="PTHR47642:SF6">
    <property type="entry name" value="ATP-DEPENDENT DNA HELICASE"/>
    <property type="match status" value="1"/>
</dbReference>
<accession>A0A1X7TGW5</accession>
<protein>
    <recommendedName>
        <fullName evidence="2">ATP-dependent DNA helicase</fullName>
    </recommendedName>
</protein>
<organism evidence="1">
    <name type="scientific">Amphimedon queenslandica</name>
    <name type="common">Sponge</name>
    <dbReference type="NCBI Taxonomy" id="400682"/>
    <lineage>
        <taxon>Eukaryota</taxon>
        <taxon>Metazoa</taxon>
        <taxon>Porifera</taxon>
        <taxon>Demospongiae</taxon>
        <taxon>Heteroscleromorpha</taxon>
        <taxon>Haplosclerida</taxon>
        <taxon>Niphatidae</taxon>
        <taxon>Amphimedon</taxon>
    </lineage>
</organism>
<dbReference type="InterPro" id="IPR027417">
    <property type="entry name" value="P-loop_NTPase"/>
</dbReference>
<dbReference type="STRING" id="400682.A0A1X7TGW5"/>